<name>A0A6J1QA30_9HYME</name>
<evidence type="ECO:0000313" key="3">
    <source>
        <dbReference type="RefSeq" id="XP_024878201.1"/>
    </source>
</evidence>
<feature type="chain" id="PRO_5026772586" evidence="1">
    <location>
        <begin position="25"/>
        <end position="190"/>
    </location>
</feature>
<dbReference type="GeneID" id="112458681"/>
<gene>
    <name evidence="3" type="primary">LOC112458681</name>
</gene>
<dbReference type="InterPro" id="IPR006631">
    <property type="entry name" value="DM4_12"/>
</dbReference>
<dbReference type="OrthoDB" id="6340174at2759"/>
<sequence>MKKNYVTMLALLMWYFMKSTHVSGVKNITHGVSRHIRSIGFPEGSASGIFFALGIPIDIPDKSIAVSFYFEANYGLPYKWNSSYFYEGSYYAKRSLSRQLVYKVFTSKLDNLGYPGLDCLLRTICEAERYSLNENGVLGDILQIIFTPSMSMSEDLPDEIVEAEREQHCDQRYKKCPVNLLDLISHYIDK</sequence>
<reference evidence="3" key="1">
    <citation type="submission" date="2025-08" db="UniProtKB">
        <authorList>
            <consortium name="RefSeq"/>
        </authorList>
    </citation>
    <scope>IDENTIFICATION</scope>
    <source>
        <tissue evidence="3">Whole body</tissue>
    </source>
</reference>
<dbReference type="PANTHER" id="PTHR21398:SF22">
    <property type="entry name" value="IP12060P-RELATED"/>
    <property type="match status" value="1"/>
</dbReference>
<evidence type="ECO:0000313" key="2">
    <source>
        <dbReference type="Proteomes" id="UP000504618"/>
    </source>
</evidence>
<dbReference type="PANTHER" id="PTHR21398">
    <property type="entry name" value="AGAP007094-PA"/>
    <property type="match status" value="1"/>
</dbReference>
<evidence type="ECO:0000256" key="1">
    <source>
        <dbReference type="SAM" id="SignalP"/>
    </source>
</evidence>
<organism evidence="2 3">
    <name type="scientific">Temnothorax curvispinosus</name>
    <dbReference type="NCBI Taxonomy" id="300111"/>
    <lineage>
        <taxon>Eukaryota</taxon>
        <taxon>Metazoa</taxon>
        <taxon>Ecdysozoa</taxon>
        <taxon>Arthropoda</taxon>
        <taxon>Hexapoda</taxon>
        <taxon>Insecta</taxon>
        <taxon>Pterygota</taxon>
        <taxon>Neoptera</taxon>
        <taxon>Endopterygota</taxon>
        <taxon>Hymenoptera</taxon>
        <taxon>Apocrita</taxon>
        <taxon>Aculeata</taxon>
        <taxon>Formicoidea</taxon>
        <taxon>Formicidae</taxon>
        <taxon>Myrmicinae</taxon>
        <taxon>Temnothorax</taxon>
    </lineage>
</organism>
<dbReference type="Proteomes" id="UP000504618">
    <property type="component" value="Unplaced"/>
</dbReference>
<keyword evidence="1" id="KW-0732">Signal</keyword>
<keyword evidence="2" id="KW-1185">Reference proteome</keyword>
<dbReference type="SMART" id="SM00718">
    <property type="entry name" value="DM4_12"/>
    <property type="match status" value="1"/>
</dbReference>
<protein>
    <submittedName>
        <fullName evidence="3">Uncharacterized protein LOC112458681</fullName>
    </submittedName>
</protein>
<proteinExistence type="predicted"/>
<feature type="signal peptide" evidence="1">
    <location>
        <begin position="1"/>
        <end position="24"/>
    </location>
</feature>
<accession>A0A6J1QA30</accession>
<dbReference type="Pfam" id="PF07841">
    <property type="entry name" value="DM4_12"/>
    <property type="match status" value="1"/>
</dbReference>
<dbReference type="AlphaFoldDB" id="A0A6J1QA30"/>
<dbReference type="RefSeq" id="XP_024878201.1">
    <property type="nucleotide sequence ID" value="XM_025022433.1"/>
</dbReference>